<dbReference type="InterPro" id="IPR050872">
    <property type="entry name" value="PPR_P_subfamily"/>
</dbReference>
<comment type="caution">
    <text evidence="4">The sequence shown here is derived from an EMBL/GenBank/DDBJ whole genome shotgun (WGS) entry which is preliminary data.</text>
</comment>
<dbReference type="PANTHER" id="PTHR46128:SF180">
    <property type="entry name" value="PENTACOTRIPEPTIDE-REPEAT REGION OF PRORP DOMAIN-CONTAINING PROTEIN"/>
    <property type="match status" value="1"/>
</dbReference>
<sequence length="257" mass="29958">MDGLDQESSSMQRLWLEMKNRNVKPSIVTYDTLVGGYCRMRRVERAVELVDEMKREGIRSNAIVYNPIIDALAEAGRFKEVLGMMEHFFCVRQAPPSPPTILMYGIPVRLKTLKIEEWMNLYTKMIESGYTSDRLTCHLLLKMCEEERLDLAVEISKEMRARGCDSPFLCQMHRFEDAFAGFEDMLGRGIVPRYLTSHGLNDEFGKQGMIELAWRLSNPMSFVSHSRNLPNRYNVHRDASLRAEHLYCRRQEQCLNY</sequence>
<dbReference type="Proteomes" id="UP000807159">
    <property type="component" value="Chromosome 18"/>
</dbReference>
<comment type="similarity">
    <text evidence="1">Belongs to the PPR family. P subfamily.</text>
</comment>
<evidence type="ECO:0000313" key="5">
    <source>
        <dbReference type="Proteomes" id="UP000807159"/>
    </source>
</evidence>
<proteinExistence type="inferred from homology"/>
<dbReference type="PROSITE" id="PS51375">
    <property type="entry name" value="PPR"/>
    <property type="match status" value="1"/>
</dbReference>
<dbReference type="AlphaFoldDB" id="A0A8T2WSJ0"/>
<dbReference type="Pfam" id="PF13041">
    <property type="entry name" value="PPR_2"/>
    <property type="match status" value="1"/>
</dbReference>
<evidence type="ECO:0000256" key="3">
    <source>
        <dbReference type="PROSITE-ProRule" id="PRU00708"/>
    </source>
</evidence>
<feature type="repeat" description="PPR" evidence="3">
    <location>
        <begin position="26"/>
        <end position="60"/>
    </location>
</feature>
<protein>
    <recommendedName>
        <fullName evidence="6">Pentatricopeptide repeat-containing protein</fullName>
    </recommendedName>
</protein>
<dbReference type="PANTHER" id="PTHR46128">
    <property type="entry name" value="MITOCHONDRIAL GROUP I INTRON SPLICING FACTOR CCM1"/>
    <property type="match status" value="1"/>
</dbReference>
<dbReference type="InterPro" id="IPR002885">
    <property type="entry name" value="PPR_rpt"/>
</dbReference>
<dbReference type="EMBL" id="JACEGQ020000018">
    <property type="protein sequence ID" value="KAH8482687.1"/>
    <property type="molecule type" value="Genomic_DNA"/>
</dbReference>
<evidence type="ECO:0008006" key="6">
    <source>
        <dbReference type="Google" id="ProtNLM"/>
    </source>
</evidence>
<keyword evidence="5" id="KW-1185">Reference proteome</keyword>
<gene>
    <name evidence="4" type="ORF">H0E87_029950</name>
</gene>
<accession>A0A8T2WSJ0</accession>
<dbReference type="NCBIfam" id="TIGR00756">
    <property type="entry name" value="PPR"/>
    <property type="match status" value="1"/>
</dbReference>
<evidence type="ECO:0000256" key="2">
    <source>
        <dbReference type="ARBA" id="ARBA00022737"/>
    </source>
</evidence>
<organism evidence="4 5">
    <name type="scientific">Populus deltoides</name>
    <name type="common">Eastern poplar</name>
    <name type="synonym">Eastern cottonwood</name>
    <dbReference type="NCBI Taxonomy" id="3696"/>
    <lineage>
        <taxon>Eukaryota</taxon>
        <taxon>Viridiplantae</taxon>
        <taxon>Streptophyta</taxon>
        <taxon>Embryophyta</taxon>
        <taxon>Tracheophyta</taxon>
        <taxon>Spermatophyta</taxon>
        <taxon>Magnoliopsida</taxon>
        <taxon>eudicotyledons</taxon>
        <taxon>Gunneridae</taxon>
        <taxon>Pentapetalae</taxon>
        <taxon>rosids</taxon>
        <taxon>fabids</taxon>
        <taxon>Malpighiales</taxon>
        <taxon>Salicaceae</taxon>
        <taxon>Saliceae</taxon>
        <taxon>Populus</taxon>
    </lineage>
</organism>
<evidence type="ECO:0000256" key="1">
    <source>
        <dbReference type="ARBA" id="ARBA00007626"/>
    </source>
</evidence>
<dbReference type="InterPro" id="IPR011990">
    <property type="entry name" value="TPR-like_helical_dom_sf"/>
</dbReference>
<dbReference type="Gene3D" id="1.25.40.10">
    <property type="entry name" value="Tetratricopeptide repeat domain"/>
    <property type="match status" value="2"/>
</dbReference>
<reference evidence="4" key="1">
    <citation type="journal article" date="2021" name="J. Hered.">
        <title>Genome Assembly of Salicaceae Populus deltoides (Eastern Cottonwood) I-69 Based on Nanopore Sequencing and Hi-C Technologies.</title>
        <authorList>
            <person name="Bai S."/>
            <person name="Wu H."/>
            <person name="Zhang J."/>
            <person name="Pan Z."/>
            <person name="Zhao W."/>
            <person name="Li Z."/>
            <person name="Tong C."/>
        </authorList>
    </citation>
    <scope>NUCLEOTIDE SEQUENCE</scope>
    <source>
        <tissue evidence="4">Leaf</tissue>
    </source>
</reference>
<keyword evidence="2" id="KW-0677">Repeat</keyword>
<name>A0A8T2WSJ0_POPDE</name>
<evidence type="ECO:0000313" key="4">
    <source>
        <dbReference type="EMBL" id="KAH8482687.1"/>
    </source>
</evidence>